<dbReference type="AlphaFoldDB" id="K9HUU3"/>
<comment type="caution">
    <text evidence="1">The sequence shown here is derived from an EMBL/GenBank/DDBJ whole genome shotgun (WGS) entry which is preliminary data.</text>
</comment>
<reference evidence="1 2" key="1">
    <citation type="journal article" date="2013" name="Genome Announc.">
        <title>Draft Genome Sequence of an Alphaproteobacterium, Caenispirillum salinarum AK4(T), Isolated from a Solar Saltern.</title>
        <authorList>
            <person name="Khatri I."/>
            <person name="Singh A."/>
            <person name="Korpole S."/>
            <person name="Pinnaka A.K."/>
            <person name="Subramanian S."/>
        </authorList>
    </citation>
    <scope>NUCLEOTIDE SEQUENCE [LARGE SCALE GENOMIC DNA]</scope>
    <source>
        <strain evidence="1 2">AK4</strain>
    </source>
</reference>
<keyword evidence="2" id="KW-1185">Reference proteome</keyword>
<gene>
    <name evidence="1" type="ORF">C882_3090</name>
</gene>
<name>K9HUU3_9PROT</name>
<evidence type="ECO:0000313" key="2">
    <source>
        <dbReference type="Proteomes" id="UP000009881"/>
    </source>
</evidence>
<proteinExistence type="predicted"/>
<dbReference type="EMBL" id="ANHY01000004">
    <property type="protein sequence ID" value="EKV32026.1"/>
    <property type="molecule type" value="Genomic_DNA"/>
</dbReference>
<accession>K9HUU3</accession>
<organism evidence="1 2">
    <name type="scientific">Caenispirillum salinarum AK4</name>
    <dbReference type="NCBI Taxonomy" id="1238182"/>
    <lineage>
        <taxon>Bacteria</taxon>
        <taxon>Pseudomonadati</taxon>
        <taxon>Pseudomonadota</taxon>
        <taxon>Alphaproteobacteria</taxon>
        <taxon>Rhodospirillales</taxon>
        <taxon>Novispirillaceae</taxon>
        <taxon>Caenispirillum</taxon>
    </lineage>
</organism>
<sequence length="49" mass="5496">MVRCMRFLRSPYCIVANPQASAAGTSPDRRSAWLSICRRAPPRRGCSSR</sequence>
<protein>
    <submittedName>
        <fullName evidence="1">Uncharacterized protein</fullName>
    </submittedName>
</protein>
<evidence type="ECO:0000313" key="1">
    <source>
        <dbReference type="EMBL" id="EKV32026.1"/>
    </source>
</evidence>
<dbReference type="Proteomes" id="UP000009881">
    <property type="component" value="Unassembled WGS sequence"/>
</dbReference>